<dbReference type="InterPro" id="IPR000757">
    <property type="entry name" value="Beta-glucanase-like"/>
</dbReference>
<dbReference type="AlphaFoldDB" id="B0CZ70"/>
<feature type="chain" id="PRO_5002746985" evidence="1">
    <location>
        <begin position="21"/>
        <end position="395"/>
    </location>
</feature>
<accession>B0CZ70</accession>
<evidence type="ECO:0000313" key="3">
    <source>
        <dbReference type="EMBL" id="EDR12568.1"/>
    </source>
</evidence>
<dbReference type="OrthoDB" id="192832at2759"/>
<keyword evidence="4" id="KW-1185">Reference proteome</keyword>
<evidence type="ECO:0000259" key="2">
    <source>
        <dbReference type="PROSITE" id="PS51762"/>
    </source>
</evidence>
<proteinExistence type="predicted"/>
<dbReference type="KEGG" id="lbc:LACBIDRAFT_311083"/>
<dbReference type="GeneID" id="6072604"/>
<feature type="signal peptide" evidence="1">
    <location>
        <begin position="1"/>
        <end position="20"/>
    </location>
</feature>
<evidence type="ECO:0000256" key="1">
    <source>
        <dbReference type="SAM" id="SignalP"/>
    </source>
</evidence>
<dbReference type="Gene3D" id="2.60.120.200">
    <property type="match status" value="1"/>
</dbReference>
<dbReference type="PROSITE" id="PS51762">
    <property type="entry name" value="GH16_2"/>
    <property type="match status" value="1"/>
</dbReference>
<gene>
    <name evidence="3" type="ORF">LACBIDRAFT_311083</name>
</gene>
<dbReference type="InterPro" id="IPR050546">
    <property type="entry name" value="Glycosyl_Hydrlase_16"/>
</dbReference>
<sequence length="395" mass="42727">MKMYRQWPLLLFTLLPACWAYDIVQDYSGSSFFDKWDFYGNWDNLTLGDVWWLGRQDAFAQGLVYVNNAGNAILKVDDVSNVALNQKRNTVRITSQAAYNVGSLWIADIVHLPFGCSVWPAFWTKGTLLWPDGGEIDIIEGINLVSQNQMALHTLPGCYHNTTPPNQMGISDPTKVDCSQPSGCVVSESAPNSFGQGFANAGGGVFGVQFDVAGVFIWFWSRPSIPASIANANATSSINVSDWGAPSASYPASEPCNITQFFTPQNLVIDITLCGIWAGLPAQYLPQCSGAGPTGICYNDNVVGPGGRYSNAYFEIKYVRAYTTGGIAPTPTAAAHALLSQAVTSTIKTTSPAGTVLVPSPLFFPGNTARRGFEVQGWRLTLVGIIVVMTTYLVW</sequence>
<dbReference type="Pfam" id="PF26113">
    <property type="entry name" value="GH16_XgeA"/>
    <property type="match status" value="1"/>
</dbReference>
<evidence type="ECO:0000313" key="4">
    <source>
        <dbReference type="Proteomes" id="UP000001194"/>
    </source>
</evidence>
<dbReference type="InParanoid" id="B0CZ70"/>
<organism evidence="4">
    <name type="scientific">Laccaria bicolor (strain S238N-H82 / ATCC MYA-4686)</name>
    <name type="common">Bicoloured deceiver</name>
    <name type="synonym">Laccaria laccata var. bicolor</name>
    <dbReference type="NCBI Taxonomy" id="486041"/>
    <lineage>
        <taxon>Eukaryota</taxon>
        <taxon>Fungi</taxon>
        <taxon>Dikarya</taxon>
        <taxon>Basidiomycota</taxon>
        <taxon>Agaricomycotina</taxon>
        <taxon>Agaricomycetes</taxon>
        <taxon>Agaricomycetidae</taxon>
        <taxon>Agaricales</taxon>
        <taxon>Agaricineae</taxon>
        <taxon>Hydnangiaceae</taxon>
        <taxon>Laccaria</taxon>
    </lineage>
</organism>
<dbReference type="InterPro" id="IPR013320">
    <property type="entry name" value="ConA-like_dom_sf"/>
</dbReference>
<dbReference type="GO" id="GO:0004553">
    <property type="term" value="F:hydrolase activity, hydrolyzing O-glycosyl compounds"/>
    <property type="evidence" value="ECO:0007669"/>
    <property type="project" value="InterPro"/>
</dbReference>
<dbReference type="EMBL" id="DS547094">
    <property type="protein sequence ID" value="EDR12568.1"/>
    <property type="molecule type" value="Genomic_DNA"/>
</dbReference>
<dbReference type="Proteomes" id="UP000001194">
    <property type="component" value="Unassembled WGS sequence"/>
</dbReference>
<dbReference type="SUPFAM" id="SSF49899">
    <property type="entry name" value="Concanavalin A-like lectins/glucanases"/>
    <property type="match status" value="1"/>
</dbReference>
<keyword evidence="3" id="KW-0378">Hydrolase</keyword>
<protein>
    <submittedName>
        <fullName evidence="3">Glycoside hydrolase family 16 protein</fullName>
    </submittedName>
</protein>
<dbReference type="RefSeq" id="XP_001876832.1">
    <property type="nucleotide sequence ID" value="XM_001876797.1"/>
</dbReference>
<dbReference type="GO" id="GO:0009251">
    <property type="term" value="P:glucan catabolic process"/>
    <property type="evidence" value="ECO:0007669"/>
    <property type="project" value="TreeGrafter"/>
</dbReference>
<dbReference type="PANTHER" id="PTHR10963">
    <property type="entry name" value="GLYCOSYL HYDROLASE-RELATED"/>
    <property type="match status" value="1"/>
</dbReference>
<reference evidence="3 4" key="1">
    <citation type="journal article" date="2008" name="Nature">
        <title>The genome of Laccaria bicolor provides insights into mycorrhizal symbiosis.</title>
        <authorList>
            <person name="Martin F."/>
            <person name="Aerts A."/>
            <person name="Ahren D."/>
            <person name="Brun A."/>
            <person name="Danchin E.G.J."/>
            <person name="Duchaussoy F."/>
            <person name="Gibon J."/>
            <person name="Kohler A."/>
            <person name="Lindquist E."/>
            <person name="Pereda V."/>
            <person name="Salamov A."/>
            <person name="Shapiro H.J."/>
            <person name="Wuyts J."/>
            <person name="Blaudez D."/>
            <person name="Buee M."/>
            <person name="Brokstein P."/>
            <person name="Canbaeck B."/>
            <person name="Cohen D."/>
            <person name="Courty P.E."/>
            <person name="Coutinho P.M."/>
            <person name="Delaruelle C."/>
            <person name="Detter J.C."/>
            <person name="Deveau A."/>
            <person name="DiFazio S."/>
            <person name="Duplessis S."/>
            <person name="Fraissinet-Tachet L."/>
            <person name="Lucic E."/>
            <person name="Frey-Klett P."/>
            <person name="Fourrey C."/>
            <person name="Feussner I."/>
            <person name="Gay G."/>
            <person name="Grimwood J."/>
            <person name="Hoegger P.J."/>
            <person name="Jain P."/>
            <person name="Kilaru S."/>
            <person name="Labbe J."/>
            <person name="Lin Y.C."/>
            <person name="Legue V."/>
            <person name="Le Tacon F."/>
            <person name="Marmeisse R."/>
            <person name="Melayah D."/>
            <person name="Montanini B."/>
            <person name="Muratet M."/>
            <person name="Nehls U."/>
            <person name="Niculita-Hirzel H."/>
            <person name="Oudot-Le Secq M.P."/>
            <person name="Peter M."/>
            <person name="Quesneville H."/>
            <person name="Rajashekar B."/>
            <person name="Reich M."/>
            <person name="Rouhier N."/>
            <person name="Schmutz J."/>
            <person name="Yin T."/>
            <person name="Chalot M."/>
            <person name="Henrissat B."/>
            <person name="Kuees U."/>
            <person name="Lucas S."/>
            <person name="Van de Peer Y."/>
            <person name="Podila G.K."/>
            <person name="Polle A."/>
            <person name="Pukkila P.J."/>
            <person name="Richardson P.M."/>
            <person name="Rouze P."/>
            <person name="Sanders I.R."/>
            <person name="Stajich J.E."/>
            <person name="Tunlid A."/>
            <person name="Tuskan G."/>
            <person name="Grigoriev I.V."/>
        </authorList>
    </citation>
    <scope>NUCLEOTIDE SEQUENCE [LARGE SCALE GENOMIC DNA]</scope>
    <source>
        <strain evidence="4">S238N-H82 / ATCC MYA-4686</strain>
    </source>
</reference>
<keyword evidence="1" id="KW-0732">Signal</keyword>
<dbReference type="CDD" id="cd02181">
    <property type="entry name" value="GH16_fungal_Lam16A_glucanase"/>
    <property type="match status" value="1"/>
</dbReference>
<feature type="domain" description="GH16" evidence="2">
    <location>
        <begin position="25"/>
        <end position="327"/>
    </location>
</feature>
<dbReference type="PANTHER" id="PTHR10963:SF24">
    <property type="entry name" value="GLYCOSIDASE C21B10.07-RELATED"/>
    <property type="match status" value="1"/>
</dbReference>
<dbReference type="HOGENOM" id="CLU_016972_2_1_1"/>
<name>B0CZ70_LACBS</name>
<dbReference type="STRING" id="486041.B0CZ70"/>